<evidence type="ECO:0000256" key="5">
    <source>
        <dbReference type="ARBA" id="ARBA00022617"/>
    </source>
</evidence>
<feature type="domain" description="C-CAP/cofactor C-like" evidence="15">
    <location>
        <begin position="147"/>
        <end position="302"/>
    </location>
</feature>
<evidence type="ECO:0000256" key="2">
    <source>
        <dbReference type="ARBA" id="ARBA00004174"/>
    </source>
</evidence>
<comment type="caution">
    <text evidence="16">The sequence shown here is derived from an EMBL/GenBank/DDBJ whole genome shotgun (WGS) entry which is preliminary data.</text>
</comment>
<comment type="cofactor">
    <cofactor evidence="1 13">
        <name>heme</name>
        <dbReference type="ChEBI" id="CHEBI:30413"/>
    </cofactor>
</comment>
<dbReference type="PANTHER" id="PTHR24292">
    <property type="entry name" value="CYTOCHROME P450"/>
    <property type="match status" value="1"/>
</dbReference>
<evidence type="ECO:0000256" key="10">
    <source>
        <dbReference type="ARBA" id="ARBA00023004"/>
    </source>
</evidence>
<organism evidence="16 17">
    <name type="scientific">Rhynocoris fuscipes</name>
    <dbReference type="NCBI Taxonomy" id="488301"/>
    <lineage>
        <taxon>Eukaryota</taxon>
        <taxon>Metazoa</taxon>
        <taxon>Ecdysozoa</taxon>
        <taxon>Arthropoda</taxon>
        <taxon>Hexapoda</taxon>
        <taxon>Insecta</taxon>
        <taxon>Pterygota</taxon>
        <taxon>Neoptera</taxon>
        <taxon>Paraneoptera</taxon>
        <taxon>Hemiptera</taxon>
        <taxon>Heteroptera</taxon>
        <taxon>Panheteroptera</taxon>
        <taxon>Cimicomorpha</taxon>
        <taxon>Reduviidae</taxon>
        <taxon>Harpactorinae</taxon>
        <taxon>Harpactorini</taxon>
        <taxon>Rhynocoris</taxon>
    </lineage>
</organism>
<dbReference type="GO" id="GO:0016705">
    <property type="term" value="F:oxidoreductase activity, acting on paired donors, with incorporation or reduction of molecular oxygen"/>
    <property type="evidence" value="ECO:0007669"/>
    <property type="project" value="InterPro"/>
</dbReference>
<dbReference type="Gene3D" id="1.20.58.1250">
    <property type="entry name" value="Tubulin Binding Cofactor C, N-terminal domain"/>
    <property type="match status" value="1"/>
</dbReference>
<dbReference type="Pfam" id="PF00067">
    <property type="entry name" value="p450"/>
    <property type="match status" value="1"/>
</dbReference>
<dbReference type="Gene3D" id="1.10.630.10">
    <property type="entry name" value="Cytochrome P450"/>
    <property type="match status" value="1"/>
</dbReference>
<dbReference type="GO" id="GO:0005789">
    <property type="term" value="C:endoplasmic reticulum membrane"/>
    <property type="evidence" value="ECO:0007669"/>
    <property type="project" value="UniProtKB-SubCell"/>
</dbReference>
<evidence type="ECO:0000313" key="17">
    <source>
        <dbReference type="Proteomes" id="UP001461498"/>
    </source>
</evidence>
<dbReference type="InterPro" id="IPR031925">
    <property type="entry name" value="TBCC_N"/>
</dbReference>
<keyword evidence="12" id="KW-0472">Membrane</keyword>
<keyword evidence="5 13" id="KW-0349">Heme</keyword>
<dbReference type="FunFam" id="1.10.630.10:FF:000182">
    <property type="entry name" value="Cytochrome P450 3A4"/>
    <property type="match status" value="1"/>
</dbReference>
<evidence type="ECO:0000256" key="8">
    <source>
        <dbReference type="ARBA" id="ARBA00022848"/>
    </source>
</evidence>
<dbReference type="Pfam" id="PF16752">
    <property type="entry name" value="TBCC_N"/>
    <property type="match status" value="1"/>
</dbReference>
<gene>
    <name evidence="16" type="ORF">O3M35_007343</name>
</gene>
<protein>
    <recommendedName>
        <fullName evidence="15">C-CAP/cofactor C-like domain-containing protein</fullName>
    </recommendedName>
</protein>
<dbReference type="PROSITE" id="PS51329">
    <property type="entry name" value="C_CAP_COFACTOR_C"/>
    <property type="match status" value="1"/>
</dbReference>
<dbReference type="InterPro" id="IPR050476">
    <property type="entry name" value="Insect_CytP450_Detox"/>
</dbReference>
<dbReference type="CDD" id="cd11056">
    <property type="entry name" value="CYP6-like"/>
    <property type="match status" value="1"/>
</dbReference>
<evidence type="ECO:0000259" key="15">
    <source>
        <dbReference type="PROSITE" id="PS51329"/>
    </source>
</evidence>
<accession>A0AAW1DBL5</accession>
<dbReference type="SUPFAM" id="SSF48264">
    <property type="entry name" value="Cytochrome P450"/>
    <property type="match status" value="1"/>
</dbReference>
<dbReference type="GO" id="GO:0015631">
    <property type="term" value="F:tubulin binding"/>
    <property type="evidence" value="ECO:0007669"/>
    <property type="project" value="InterPro"/>
</dbReference>
<keyword evidence="11 14" id="KW-0503">Monooxygenase</keyword>
<dbReference type="GO" id="GO:0005506">
    <property type="term" value="F:iron ion binding"/>
    <property type="evidence" value="ECO:0007669"/>
    <property type="project" value="InterPro"/>
</dbReference>
<dbReference type="PRINTS" id="PR00385">
    <property type="entry name" value="P450"/>
</dbReference>
<dbReference type="AlphaFoldDB" id="A0AAW1DBL5"/>
<dbReference type="Gene3D" id="2.160.20.70">
    <property type="match status" value="1"/>
</dbReference>
<dbReference type="GO" id="GO:0004497">
    <property type="term" value="F:monooxygenase activity"/>
    <property type="evidence" value="ECO:0007669"/>
    <property type="project" value="UniProtKB-KW"/>
</dbReference>
<dbReference type="PROSITE" id="PS00086">
    <property type="entry name" value="CYTOCHROME_P450"/>
    <property type="match status" value="1"/>
</dbReference>
<reference evidence="16 17" key="1">
    <citation type="submission" date="2022-12" db="EMBL/GenBank/DDBJ databases">
        <title>Chromosome-level genome assembly of true bugs.</title>
        <authorList>
            <person name="Ma L."/>
            <person name="Li H."/>
        </authorList>
    </citation>
    <scope>NUCLEOTIDE SEQUENCE [LARGE SCALE GENOMIC DNA]</scope>
    <source>
        <strain evidence="16">Lab_2022b</strain>
    </source>
</reference>
<keyword evidence="10 13" id="KW-0408">Iron</keyword>
<evidence type="ECO:0000256" key="7">
    <source>
        <dbReference type="ARBA" id="ARBA00022824"/>
    </source>
</evidence>
<dbReference type="PANTHER" id="PTHR24292:SF54">
    <property type="entry name" value="CYP9F3-RELATED"/>
    <property type="match status" value="1"/>
</dbReference>
<dbReference type="PRINTS" id="PR00463">
    <property type="entry name" value="EP450I"/>
</dbReference>
<keyword evidence="17" id="KW-1185">Reference proteome</keyword>
<dbReference type="InterPro" id="IPR017901">
    <property type="entry name" value="C-CAP_CF_C-like"/>
</dbReference>
<evidence type="ECO:0000256" key="14">
    <source>
        <dbReference type="RuleBase" id="RU000461"/>
    </source>
</evidence>
<keyword evidence="8" id="KW-0492">Microsome</keyword>
<evidence type="ECO:0000256" key="3">
    <source>
        <dbReference type="ARBA" id="ARBA00004406"/>
    </source>
</evidence>
<keyword evidence="9 14" id="KW-0560">Oxidoreductase</keyword>
<dbReference type="GO" id="GO:0020037">
    <property type="term" value="F:heme binding"/>
    <property type="evidence" value="ECO:0007669"/>
    <property type="project" value="InterPro"/>
</dbReference>
<evidence type="ECO:0000256" key="1">
    <source>
        <dbReference type="ARBA" id="ARBA00001971"/>
    </source>
</evidence>
<evidence type="ECO:0000313" key="16">
    <source>
        <dbReference type="EMBL" id="KAK9507500.1"/>
    </source>
</evidence>
<feature type="binding site" description="axial binding residue" evidence="13">
    <location>
        <position position="633"/>
    </location>
    <ligand>
        <name>heme</name>
        <dbReference type="ChEBI" id="CHEBI:30413"/>
    </ligand>
    <ligandPart>
        <name>Fe</name>
        <dbReference type="ChEBI" id="CHEBI:18248"/>
    </ligandPart>
</feature>
<evidence type="ECO:0000256" key="4">
    <source>
        <dbReference type="ARBA" id="ARBA00010617"/>
    </source>
</evidence>
<name>A0AAW1DBL5_9HEMI</name>
<proteinExistence type="inferred from homology"/>
<evidence type="ECO:0000256" key="6">
    <source>
        <dbReference type="ARBA" id="ARBA00022723"/>
    </source>
</evidence>
<evidence type="ECO:0000256" key="13">
    <source>
        <dbReference type="PIRSR" id="PIRSR602401-1"/>
    </source>
</evidence>
<dbReference type="InterPro" id="IPR006599">
    <property type="entry name" value="CARP_motif"/>
</dbReference>
<evidence type="ECO:0000256" key="9">
    <source>
        <dbReference type="ARBA" id="ARBA00023002"/>
    </source>
</evidence>
<keyword evidence="7" id="KW-0256">Endoplasmic reticulum</keyword>
<dbReference type="InterPro" id="IPR036396">
    <property type="entry name" value="Cyt_P450_sf"/>
</dbReference>
<dbReference type="InterPro" id="IPR002401">
    <property type="entry name" value="Cyt_P450_E_grp-I"/>
</dbReference>
<evidence type="ECO:0000256" key="11">
    <source>
        <dbReference type="ARBA" id="ARBA00023033"/>
    </source>
</evidence>
<dbReference type="InterPro" id="IPR001128">
    <property type="entry name" value="Cyt_P450"/>
</dbReference>
<evidence type="ECO:0000256" key="12">
    <source>
        <dbReference type="ARBA" id="ARBA00023136"/>
    </source>
</evidence>
<comment type="similarity">
    <text evidence="4 14">Belongs to the cytochrome P450 family.</text>
</comment>
<dbReference type="InterPro" id="IPR038397">
    <property type="entry name" value="TBCC_N_sf"/>
</dbReference>
<dbReference type="InterPro" id="IPR017972">
    <property type="entry name" value="Cyt_P450_CS"/>
</dbReference>
<comment type="subcellular location">
    <subcellularLocation>
        <location evidence="3">Endoplasmic reticulum membrane</location>
        <topology evidence="3">Peripheral membrane protein</topology>
    </subcellularLocation>
    <subcellularLocation>
        <location evidence="2">Microsome membrane</location>
        <topology evidence="2">Peripheral membrane protein</topology>
    </subcellularLocation>
</comment>
<keyword evidence="6 13" id="KW-0479">Metal-binding</keyword>
<dbReference type="EMBL" id="JAPXFL010000004">
    <property type="protein sequence ID" value="KAK9507500.1"/>
    <property type="molecule type" value="Genomic_DNA"/>
</dbReference>
<dbReference type="SMART" id="SM00673">
    <property type="entry name" value="CARP"/>
    <property type="match status" value="2"/>
</dbReference>
<dbReference type="InterPro" id="IPR016098">
    <property type="entry name" value="CAP/MinC_C"/>
</dbReference>
<dbReference type="Proteomes" id="UP001461498">
    <property type="component" value="Unassembled WGS sequence"/>
</dbReference>
<sequence length="693" mass="79316">MIQIPESLLRRNEERQELLKKKEENAGPNQAEAFKTAFKEKYSEIEELLDSCHDLAGDKNKISERLNEISRELNILSKFLAASSMFLIAYDVKICTKSIQQLQDKMTEIEANLLPKKKFGFSSRIDKKKNINKNKDDIDSSEIKSTPKLSLISSGINSCGFTSRNDEELSLLHDEVYNRDVLLSNLNRCTVYIKGSPNTIHVVSSSKCKIMTGPVATSIMVETCTDSTFSVACQQLRVHNTYDCDFYIHVTTKAIIEDSQRVRFAPYNFYYPDVDIHFGLTGLNTDINNWKDIDDFNCGQKWRTLRAKLSPTFTSGKLKWMFNQMSSCTDVLIESLNEKASGEDFLIREIISCYGFDIIASCAFGLDPQSQKNPNNEFRLQATKIFKPSIKVMITGVIRALFPKLSKILNISSVDSDITDFFFNLTKTTLENRKKSRTVRNDFLQLLLQLKEKGFVEYDATEALEVENPGSSSEKLEFTDEFLTAQLFIFFIAGFETVATLIKYSLYALSKNDQVQSNVRDEVKRIKQRYGEINYDCLKEMTYLESVMSETLRLYPPAAFLIRVCSKNYKLEDGNQIEKDSTLLIPIYSIHRDSRYFTTPNEFHPERFDDGGQLSIRQGHGVYLPFGDGPRVCIARRFALLEAKIALAKIVENFQIHESLKNIEPLKRDPKSFIFEPIGGLWLKMKKISPDVN</sequence>